<dbReference type="InterPro" id="IPR001478">
    <property type="entry name" value="PDZ"/>
</dbReference>
<reference evidence="13 14" key="1">
    <citation type="submission" date="2019-06" db="EMBL/GenBank/DDBJ databases">
        <title>Persicimonas caeni gen. nov., sp. nov., a predatory bacterium isolated from solar saltern.</title>
        <authorList>
            <person name="Wang S."/>
        </authorList>
    </citation>
    <scope>NUCLEOTIDE SEQUENCE [LARGE SCALE GENOMIC DNA]</scope>
    <source>
        <strain evidence="13 14">YN101</strain>
    </source>
</reference>
<evidence type="ECO:0000256" key="6">
    <source>
        <dbReference type="ARBA" id="ARBA00022825"/>
    </source>
</evidence>
<feature type="region of interest" description="Disordered" evidence="10">
    <location>
        <begin position="1091"/>
        <end position="1111"/>
    </location>
</feature>
<comment type="similarity">
    <text evidence="2 7">Belongs to the peptidase S41B family.</text>
</comment>
<evidence type="ECO:0000256" key="5">
    <source>
        <dbReference type="ARBA" id="ARBA00022801"/>
    </source>
</evidence>
<dbReference type="CDD" id="cd07562">
    <property type="entry name" value="Peptidase_S41_TRI"/>
    <property type="match status" value="1"/>
</dbReference>
<sequence length="1111" mass="123937">MHGYYRQPTVFDDRVVFVSEDDLWEVSLEGGVARRLTSGKGAASHPFFSPDGSQIAFTATEEGTPEVYVMDAQGGAARQLTFNGAQSTTVGWSKDGAQVLFRSNYREPFSRSVGLYAVPVDGGEPQRVPVGPAHSIAYQPDGDGVVLCRHSDDLARWKRYRGGTAGVLWIDADGSGNWERLLAEQTAGLIRPMWIGERVYFVSDEEGYGNIYSCAPDGSELERHTDHVGFYARFASTDGQTIVYTVGGELWRLDVASGEASSGESSKIECTYASPKTDLNRKFVDAEDYLDDFTLHPKGHSLAVTTRGKLFNFGNWEGAVRQTGAEQGTRYRLPRYLNDGERIVVSSDATGEERFEIHRVDGSAAPEAVDTGEFDIGRPLEVKVAAESDALVFTNHRHEIVHLDLESCEAKVLDKSEHTRINGFDWSADGRWVAYGFGNDFSTGEIRIYDLEEGVWHRVTSGNYLDIEPVFDPKGRYLYFLSYRKFNPVYDEVFFELSFPRAMKPCVVTLRDEVESPFVEKPRPLDGDHDEDDEEHDEEGDEDGDEGSEEGEGNEEQKGKGLEIDFAGIERRVEVFPGREGTYGDLAATESRVFFTMHPVKGSLGQGWDDDHGDGTLRYFSLNKRRTKTFAKGVSEFVLGPDLKTMAMWTDAGLQVVSAQGEGPIHADTDDETPSRRTGFIDLYRLSVGVEPRAEWRQMLREAWRLMRDHFWREDMSGVDWGEVWVRYSGLLDRVSTRSEFSDVVWTMQGELGTSHAYEIGGDYPRPPQYHPGFLGADIVWDPGFEYERGGQTGASTKQVGGYLIEHIVAGETWEPNERSPLARPGVDIAAGDVIVAINGQRVSEHVSVDQRLVNRAGQEVELTVVDADSGEVATHTVKTLRSEFSARYREWVLANRKKVHEATDGQVGYVHIPDMGPFGFAEFHRAYMSENTKKGLLVDVRFNGGGHVSQLILEKLARQRVGYDIQRWGQPMPYPQESVMGPIVALTNEHAGSDGDIFSHTFKLMELGPLLGKRTWGGVIGIWPRHFLVDGSVTTQPEFSFWFEDVGFGVENYGTDPDIEVENPPSSYAKGEDPQLDAAIAKTMELLEEQKPKVPDFAPYPSMKPPEGLD</sequence>
<dbReference type="Gene3D" id="2.120.10.60">
    <property type="entry name" value="Tricorn protease N-terminal domain"/>
    <property type="match status" value="1"/>
</dbReference>
<dbReference type="Gene3D" id="2.30.42.10">
    <property type="match status" value="1"/>
</dbReference>
<dbReference type="EMBL" id="CP041186">
    <property type="protein sequence ID" value="QDG51005.1"/>
    <property type="molecule type" value="Genomic_DNA"/>
</dbReference>
<protein>
    <recommendedName>
        <fullName evidence="7">Tricorn protease homolog</fullName>
        <ecNumber evidence="7">3.4.21.-</ecNumber>
    </recommendedName>
</protein>
<name>A0A4Y6PTA6_PERCE</name>
<feature type="domain" description="PDZ" evidence="11">
    <location>
        <begin position="791"/>
        <end position="869"/>
    </location>
</feature>
<dbReference type="InterPro" id="IPR015943">
    <property type="entry name" value="WD40/YVTN_repeat-like_dom_sf"/>
</dbReference>
<keyword evidence="4 7" id="KW-0645">Protease</keyword>
<dbReference type="SUPFAM" id="SSF69304">
    <property type="entry name" value="Tricorn protease N-terminal domain"/>
    <property type="match status" value="1"/>
</dbReference>
<evidence type="ECO:0000256" key="7">
    <source>
        <dbReference type="PIRNR" id="PIRNR036421"/>
    </source>
</evidence>
<dbReference type="GO" id="GO:0005737">
    <property type="term" value="C:cytoplasm"/>
    <property type="evidence" value="ECO:0007669"/>
    <property type="project" value="UniProtKB-SubCell"/>
</dbReference>
<accession>A0A4Y6PTA6</accession>
<feature type="active site" description="Charge relay system" evidence="8">
    <location>
        <position position="756"/>
    </location>
</feature>
<dbReference type="AlphaFoldDB" id="A0A4Y6PTA6"/>
<feature type="active site" description="Nucleophile" evidence="8">
    <location>
        <position position="994"/>
    </location>
</feature>
<dbReference type="Proteomes" id="UP000315995">
    <property type="component" value="Chromosome"/>
</dbReference>
<dbReference type="PIRSF" id="PIRSF036421">
    <property type="entry name" value="Tricorn_protease"/>
    <property type="match status" value="1"/>
</dbReference>
<dbReference type="OrthoDB" id="9758793at2"/>
<dbReference type="SMART" id="SM00228">
    <property type="entry name" value="PDZ"/>
    <property type="match status" value="1"/>
</dbReference>
<evidence type="ECO:0000256" key="4">
    <source>
        <dbReference type="ARBA" id="ARBA00022670"/>
    </source>
</evidence>
<dbReference type="InterPro" id="IPR036034">
    <property type="entry name" value="PDZ_sf"/>
</dbReference>
<dbReference type="PANTHER" id="PTHR43253">
    <property type="entry name" value="TRICORN PROTEASE HOMOLOG 2-RELATED"/>
    <property type="match status" value="1"/>
</dbReference>
<dbReference type="Pfam" id="PF14685">
    <property type="entry name" value="PDZ_Tricorn"/>
    <property type="match status" value="1"/>
</dbReference>
<dbReference type="InterPro" id="IPR012393">
    <property type="entry name" value="Tricorn_protease"/>
</dbReference>
<feature type="active site" description="Charge relay system" evidence="8">
    <location>
        <position position="1052"/>
    </location>
</feature>
<dbReference type="Gene3D" id="2.130.10.10">
    <property type="entry name" value="YVTN repeat-like/Quinoprotein amine dehydrogenase"/>
    <property type="match status" value="1"/>
</dbReference>
<feature type="compositionally biased region" description="Basic and acidic residues" evidence="10">
    <location>
        <begin position="518"/>
        <end position="527"/>
    </location>
</feature>
<dbReference type="SUPFAM" id="SSF82171">
    <property type="entry name" value="DPP6 N-terminal domain-like"/>
    <property type="match status" value="1"/>
</dbReference>
<accession>A0A5B8Y833</accession>
<evidence type="ECO:0000256" key="10">
    <source>
        <dbReference type="SAM" id="MobiDB-lite"/>
    </source>
</evidence>
<proteinExistence type="inferred from homology"/>
<dbReference type="SUPFAM" id="SSF50156">
    <property type="entry name" value="PDZ domain-like"/>
    <property type="match status" value="1"/>
</dbReference>
<dbReference type="Pfam" id="PF26550">
    <property type="entry name" value="Tricorn_2nd"/>
    <property type="match status" value="1"/>
</dbReference>
<evidence type="ECO:0000259" key="12">
    <source>
        <dbReference type="SMART" id="SM00245"/>
    </source>
</evidence>
<dbReference type="InterPro" id="IPR029414">
    <property type="entry name" value="Tricorn_PDZ"/>
</dbReference>
<dbReference type="InterPro" id="IPR029045">
    <property type="entry name" value="ClpP/crotonase-like_dom_sf"/>
</dbReference>
<evidence type="ECO:0000256" key="2">
    <source>
        <dbReference type="ARBA" id="ARBA00008524"/>
    </source>
</evidence>
<keyword evidence="5 7" id="KW-0378">Hydrolase</keyword>
<evidence type="ECO:0000259" key="11">
    <source>
        <dbReference type="SMART" id="SM00228"/>
    </source>
</evidence>
<dbReference type="InterPro" id="IPR028204">
    <property type="entry name" value="Tricorn_C1"/>
</dbReference>
<evidence type="ECO:0000313" key="13">
    <source>
        <dbReference type="EMBL" id="QDG51005.1"/>
    </source>
</evidence>
<evidence type="ECO:0000256" key="8">
    <source>
        <dbReference type="PIRSR" id="PIRSR036421-1"/>
    </source>
</evidence>
<evidence type="ECO:0000256" key="9">
    <source>
        <dbReference type="PIRSR" id="PIRSR036421-3"/>
    </source>
</evidence>
<comment type="function">
    <text evidence="7">Degrades oligopeptides.</text>
</comment>
<dbReference type="Pfam" id="PF14684">
    <property type="entry name" value="Tricorn_C1"/>
    <property type="match status" value="1"/>
</dbReference>
<dbReference type="SMART" id="SM00245">
    <property type="entry name" value="TSPc"/>
    <property type="match status" value="1"/>
</dbReference>
<evidence type="ECO:0000256" key="3">
    <source>
        <dbReference type="ARBA" id="ARBA00022490"/>
    </source>
</evidence>
<keyword evidence="14" id="KW-1185">Reference proteome</keyword>
<dbReference type="InterPro" id="IPR005151">
    <property type="entry name" value="Tail-specific_protease"/>
</dbReference>
<dbReference type="RefSeq" id="WP_141197495.1">
    <property type="nucleotide sequence ID" value="NZ_CP041186.1"/>
</dbReference>
<dbReference type="GO" id="GO:0008236">
    <property type="term" value="F:serine-type peptidase activity"/>
    <property type="evidence" value="ECO:0007669"/>
    <property type="project" value="UniProtKB-UniRule"/>
</dbReference>
<gene>
    <name evidence="13" type="ORF">FIV42_09730</name>
</gene>
<organism evidence="13 14">
    <name type="scientific">Persicimonas caeni</name>
    <dbReference type="NCBI Taxonomy" id="2292766"/>
    <lineage>
        <taxon>Bacteria</taxon>
        <taxon>Deltaproteobacteria</taxon>
        <taxon>Bradymonadales</taxon>
        <taxon>Bradymonadaceae</taxon>
        <taxon>Persicimonas</taxon>
    </lineage>
</organism>
<keyword evidence="6 7" id="KW-0720">Serine protease</keyword>
<feature type="site" description="Transition state stabilizer; via amide nitrogen" evidence="9">
    <location>
        <position position="995"/>
    </location>
</feature>
<dbReference type="GO" id="GO:0006508">
    <property type="term" value="P:proteolysis"/>
    <property type="evidence" value="ECO:0007669"/>
    <property type="project" value="UniProtKB-UniRule"/>
</dbReference>
<evidence type="ECO:0000256" key="1">
    <source>
        <dbReference type="ARBA" id="ARBA00004496"/>
    </source>
</evidence>
<feature type="compositionally biased region" description="Acidic residues" evidence="10">
    <location>
        <begin position="528"/>
        <end position="554"/>
    </location>
</feature>
<comment type="subcellular location">
    <subcellularLocation>
        <location evidence="1 7">Cytoplasm</location>
    </subcellularLocation>
</comment>
<dbReference type="Gene3D" id="3.30.750.44">
    <property type="match status" value="1"/>
</dbReference>
<dbReference type="Pfam" id="PF03572">
    <property type="entry name" value="Peptidase_S41"/>
    <property type="match status" value="1"/>
</dbReference>
<dbReference type="PANTHER" id="PTHR43253:SF1">
    <property type="entry name" value="TRICORN PROTEASE HOMOLOG 2-RELATED"/>
    <property type="match status" value="1"/>
</dbReference>
<evidence type="ECO:0000313" key="14">
    <source>
        <dbReference type="Proteomes" id="UP000315995"/>
    </source>
</evidence>
<feature type="region of interest" description="Disordered" evidence="10">
    <location>
        <begin position="518"/>
        <end position="563"/>
    </location>
</feature>
<feature type="domain" description="Tail specific protease" evidence="12">
    <location>
        <begin position="873"/>
        <end position="1063"/>
    </location>
</feature>
<dbReference type="Gene3D" id="3.90.226.10">
    <property type="entry name" value="2-enoyl-CoA Hydratase, Chain A, domain 1"/>
    <property type="match status" value="1"/>
</dbReference>
<keyword evidence="3 7" id="KW-0963">Cytoplasm</keyword>
<dbReference type="EC" id="3.4.21.-" evidence="7"/>
<dbReference type="SUPFAM" id="SSF52096">
    <property type="entry name" value="ClpP/crotonase"/>
    <property type="match status" value="1"/>
</dbReference>
<dbReference type="Pfam" id="PF26549">
    <property type="entry name" value="Tricorn_N"/>
    <property type="match status" value="1"/>
</dbReference>